<dbReference type="AlphaFoldDB" id="A0A2P6VD34"/>
<keyword evidence="1" id="KW-0732">Signal</keyword>
<keyword evidence="3" id="KW-1185">Reference proteome</keyword>
<dbReference type="PROSITE" id="PS51257">
    <property type="entry name" value="PROKAR_LIPOPROTEIN"/>
    <property type="match status" value="1"/>
</dbReference>
<feature type="chain" id="PRO_5015192450" evidence="1">
    <location>
        <begin position="22"/>
        <end position="634"/>
    </location>
</feature>
<dbReference type="Proteomes" id="UP000239649">
    <property type="component" value="Unassembled WGS sequence"/>
</dbReference>
<evidence type="ECO:0000313" key="2">
    <source>
        <dbReference type="EMBL" id="PSC71994.1"/>
    </source>
</evidence>
<dbReference type="Pfam" id="PF01469">
    <property type="entry name" value="Pentapeptide_2"/>
    <property type="match status" value="1"/>
</dbReference>
<evidence type="ECO:0000256" key="1">
    <source>
        <dbReference type="SAM" id="SignalP"/>
    </source>
</evidence>
<dbReference type="InterPro" id="IPR002989">
    <property type="entry name" value="Mycobac_pentapep"/>
</dbReference>
<dbReference type="OrthoDB" id="10617885at2759"/>
<protein>
    <submittedName>
        <fullName evidence="2">PPE family PPE42</fullName>
    </submittedName>
</protein>
<sequence>MRLACLRLAAALLLSAGAAAALSCPNTSGSTGYARLPGLAFDGRVVNYNCSLADYLDCYREATCWSLRHPCTSDETGTAQRPCGGGANTSAVAFVTFYPSHETCVGQSLCRMVSELQAVKVEPAAEAGAHGSAISSDVSFNMAMGLAFTTGGSWLDAARNMLLSPQDSCNYQPEGTGYEDCQEQCIRNGECSAWMFGFNPEFGCERDAAGALTPYNATDGSGCPNKPFDGLNGWGCGSGGCLLFKGYYRYIEYDAGGRSVPGQMVGIIPGRPNPFAGTNPDAPTEPAIPLGDMYAGRIGANSSLTAASGAGHSLADLAFDYAGPTNSSTLCDASGTCSLSVTCDLFVNDALTCGEMCKALNEYQAATTMGMLGKLPDADTAELGKLGLPSCNWYRWTEKTINCPQEGLKTGECLLVSTVGTIRQRSNLDNTLAVQYGTMSRPSPKQKRGLLAHEEGAAPQPPCNSTFFSLPKLVVAGETHLAAYQEGADEEMRAFALAYCQQRDAMFGSVGTVRRGVLPTKLAAHGGAISTYSPGSRAVCRGADCAFVAVFECVPEGARACSVDEAGNIGIGNFGSNNVGHFNVGSGNLGSRNTGDSNMGDMNAASACVGSYSSADGSFGYAASGSLVAPKAQA</sequence>
<dbReference type="EMBL" id="LHPF02000012">
    <property type="protein sequence ID" value="PSC71994.1"/>
    <property type="molecule type" value="Genomic_DNA"/>
</dbReference>
<gene>
    <name evidence="2" type="ORF">C2E20_4659</name>
</gene>
<reference evidence="2 3" key="1">
    <citation type="journal article" date="2018" name="Plant J.">
        <title>Genome sequences of Chlorella sorokiniana UTEX 1602 and Micractinium conductrix SAG 241.80: implications to maltose excretion by a green alga.</title>
        <authorList>
            <person name="Arriola M.B."/>
            <person name="Velmurugan N."/>
            <person name="Zhang Y."/>
            <person name="Plunkett M.H."/>
            <person name="Hondzo H."/>
            <person name="Barney B.M."/>
        </authorList>
    </citation>
    <scope>NUCLEOTIDE SEQUENCE [LARGE SCALE GENOMIC DNA]</scope>
    <source>
        <strain evidence="2 3">SAG 241.80</strain>
    </source>
</reference>
<organism evidence="2 3">
    <name type="scientific">Micractinium conductrix</name>
    <dbReference type="NCBI Taxonomy" id="554055"/>
    <lineage>
        <taxon>Eukaryota</taxon>
        <taxon>Viridiplantae</taxon>
        <taxon>Chlorophyta</taxon>
        <taxon>core chlorophytes</taxon>
        <taxon>Trebouxiophyceae</taxon>
        <taxon>Chlorellales</taxon>
        <taxon>Chlorellaceae</taxon>
        <taxon>Chlorella clade</taxon>
        <taxon>Micractinium</taxon>
    </lineage>
</organism>
<name>A0A2P6VD34_9CHLO</name>
<accession>A0A2P6VD34</accession>
<feature type="signal peptide" evidence="1">
    <location>
        <begin position="1"/>
        <end position="21"/>
    </location>
</feature>
<evidence type="ECO:0000313" key="3">
    <source>
        <dbReference type="Proteomes" id="UP000239649"/>
    </source>
</evidence>
<proteinExistence type="predicted"/>
<comment type="caution">
    <text evidence="2">The sequence shown here is derived from an EMBL/GenBank/DDBJ whole genome shotgun (WGS) entry which is preliminary data.</text>
</comment>